<dbReference type="GO" id="GO:0005730">
    <property type="term" value="C:nucleolus"/>
    <property type="evidence" value="ECO:0007669"/>
    <property type="project" value="UniProtKB-SubCell"/>
</dbReference>
<evidence type="ECO:0000256" key="1">
    <source>
        <dbReference type="ARBA" id="ARBA00007797"/>
    </source>
</evidence>
<keyword evidence="7" id="KW-0175">Coiled coil</keyword>
<dbReference type="AlphaFoldDB" id="A0A1D6LYK9"/>
<dbReference type="Pfam" id="PF03914">
    <property type="entry name" value="CBF"/>
    <property type="match status" value="1"/>
</dbReference>
<proteinExistence type="inferred from homology"/>
<keyword evidence="2" id="KW-0805">Transcription regulation</keyword>
<dbReference type="InterPro" id="IPR016177">
    <property type="entry name" value="DNA-bd_dom_sf"/>
</dbReference>
<dbReference type="eggNOG" id="KOG3190">
    <property type="taxonomic scope" value="Eukaryota"/>
</dbReference>
<dbReference type="ExpressionAtlas" id="A0A1D6LYK9">
    <property type="expression patterns" value="baseline"/>
</dbReference>
<feature type="compositionally biased region" description="Gly residues" evidence="8">
    <location>
        <begin position="54"/>
        <end position="74"/>
    </location>
</feature>
<comment type="similarity">
    <text evidence="6">Belongs to the RRP36 family.</text>
</comment>
<keyword evidence="4" id="KW-0804">Transcription</keyword>
<keyword evidence="6" id="KW-0698">rRNA processing</keyword>
<dbReference type="InterPro" id="IPR001471">
    <property type="entry name" value="AP2/ERF_dom"/>
</dbReference>
<sequence>MDLAHQRISSFPRRAPSSIFSPGQPAIVPHRAPRHHTTSLSPNKEETRKKKTSRGGGARGIAGAGGAATGEGGARGGCPSVTTFFRGCWIAFSGNQEREANKEMVVYLVDASPKMFTPTTTQIREPNKRTRLWLGSFATAEEAALAYDEAARRLYGPDAFLNLPHLRASAVSSTAAHQRLRWLAASARGAAAVPAYDLLNLNAQHNIYNLLAHVPLMDFQKESTFDMWSTVGLSSKGENDSFKVLALIHQNVIPSMSNPSILCDFLTRSYDIGGVISVMALSGLFILMTQHGLEYRKFYEKLYALLTPVVFMAKHRSVFLQDKQLKSHPPKNVESEILCEHIKKEREAAKAGKRPYYLKKSELRERKLMNKYNELKEELMKVEEQSVELEMD</sequence>
<dbReference type="InterPro" id="IPR027193">
    <property type="entry name" value="Noc4"/>
</dbReference>
<dbReference type="STRING" id="4577.A0A1D6LYK9"/>
<feature type="region of interest" description="Disordered" evidence="8">
    <location>
        <begin position="1"/>
        <end position="74"/>
    </location>
</feature>
<dbReference type="eggNOG" id="KOG2154">
    <property type="taxonomic scope" value="Eukaryota"/>
</dbReference>
<dbReference type="InterPro" id="IPR009292">
    <property type="entry name" value="RRP36"/>
</dbReference>
<keyword evidence="3" id="KW-0238">DNA-binding</keyword>
<dbReference type="PANTHER" id="PTHR12455:SF0">
    <property type="entry name" value="NUCLEOLAR COMPLEX PROTEIN 4 HOMOLOG"/>
    <property type="match status" value="1"/>
</dbReference>
<dbReference type="GO" id="GO:0006364">
    <property type="term" value="P:rRNA processing"/>
    <property type="evidence" value="ECO:0007669"/>
    <property type="project" value="UniProtKB-UniRule"/>
</dbReference>
<dbReference type="SMART" id="SM00380">
    <property type="entry name" value="AP2"/>
    <property type="match status" value="1"/>
</dbReference>
<dbReference type="InterPro" id="IPR036955">
    <property type="entry name" value="AP2/ERF_dom_sf"/>
</dbReference>
<dbReference type="InParanoid" id="A0A1D6LYK9"/>
<evidence type="ECO:0000256" key="4">
    <source>
        <dbReference type="ARBA" id="ARBA00023163"/>
    </source>
</evidence>
<evidence type="ECO:0000256" key="8">
    <source>
        <dbReference type="SAM" id="MobiDB-lite"/>
    </source>
</evidence>
<name>A0A1D6LYK9_MAIZE</name>
<evidence type="ECO:0000259" key="9">
    <source>
        <dbReference type="PROSITE" id="PS51032"/>
    </source>
</evidence>
<evidence type="ECO:0000256" key="3">
    <source>
        <dbReference type="ARBA" id="ARBA00023125"/>
    </source>
</evidence>
<evidence type="ECO:0000313" key="10">
    <source>
        <dbReference type="EMBL" id="AQK84215.1"/>
    </source>
</evidence>
<dbReference type="GO" id="GO:1990904">
    <property type="term" value="C:ribonucleoprotein complex"/>
    <property type="evidence" value="ECO:0007669"/>
    <property type="project" value="UniProtKB-KW"/>
</dbReference>
<keyword evidence="5 6" id="KW-0539">Nucleus</keyword>
<comment type="subunit">
    <text evidence="6">Associates with 90S and pre-40S pre-ribosomal particles.</text>
</comment>
<dbReference type="Pfam" id="PF06102">
    <property type="entry name" value="RRP36"/>
    <property type="match status" value="1"/>
</dbReference>
<dbReference type="CDD" id="cd00018">
    <property type="entry name" value="AP2"/>
    <property type="match status" value="1"/>
</dbReference>
<dbReference type="Gene3D" id="3.30.730.10">
    <property type="entry name" value="AP2/ERF domain"/>
    <property type="match status" value="1"/>
</dbReference>
<evidence type="ECO:0000256" key="2">
    <source>
        <dbReference type="ARBA" id="ARBA00023015"/>
    </source>
</evidence>
<feature type="domain" description="AP2/ERF" evidence="9">
    <location>
        <begin position="84"/>
        <end position="164"/>
    </location>
</feature>
<reference evidence="10" key="1">
    <citation type="submission" date="2015-12" db="EMBL/GenBank/DDBJ databases">
        <title>Update maize B73 reference genome by single molecule sequencing technologies.</title>
        <authorList>
            <consortium name="Maize Genome Sequencing Project"/>
            <person name="Ware D."/>
        </authorList>
    </citation>
    <scope>NUCLEOTIDE SEQUENCE</scope>
    <source>
        <tissue evidence="10">Seedling</tissue>
    </source>
</reference>
<gene>
    <name evidence="10" type="ORF">ZEAMMB73_Zm00001d037531</name>
</gene>
<comment type="similarity">
    <text evidence="1">Belongs to the CBF/MAK21 family.</text>
</comment>
<feature type="coiled-coil region" evidence="7">
    <location>
        <begin position="358"/>
        <end position="392"/>
    </location>
</feature>
<dbReference type="PROSITE" id="PS51032">
    <property type="entry name" value="AP2_ERF"/>
    <property type="match status" value="1"/>
</dbReference>
<dbReference type="GO" id="GO:0003677">
    <property type="term" value="F:DNA binding"/>
    <property type="evidence" value="ECO:0007669"/>
    <property type="project" value="UniProtKB-KW"/>
</dbReference>
<dbReference type="FunFam" id="3.30.730.10:FF:000012">
    <property type="entry name" value="Putative AP2/EREBP transcription factor superfamily protein"/>
    <property type="match status" value="1"/>
</dbReference>
<dbReference type="SUPFAM" id="SSF54171">
    <property type="entry name" value="DNA-binding domain"/>
    <property type="match status" value="1"/>
</dbReference>
<dbReference type="GO" id="GO:0003700">
    <property type="term" value="F:DNA-binding transcription factor activity"/>
    <property type="evidence" value="ECO:0007669"/>
    <property type="project" value="InterPro"/>
</dbReference>
<protein>
    <recommendedName>
        <fullName evidence="6">rRNA biogenesis protein RRP36</fullName>
    </recommendedName>
</protein>
<keyword evidence="6" id="KW-0687">Ribonucleoprotein</keyword>
<evidence type="ECO:0000256" key="5">
    <source>
        <dbReference type="ARBA" id="ARBA00023242"/>
    </source>
</evidence>
<keyword evidence="6" id="KW-0690">Ribosome biogenesis</keyword>
<dbReference type="EMBL" id="CM000782">
    <property type="protein sequence ID" value="AQK84215.1"/>
    <property type="molecule type" value="Genomic_DNA"/>
</dbReference>
<dbReference type="PaxDb" id="4577-GRMZM2G323172_P01"/>
<evidence type="ECO:0000256" key="7">
    <source>
        <dbReference type="SAM" id="Coils"/>
    </source>
</evidence>
<dbReference type="SMR" id="A0A1D6LYK9"/>
<dbReference type="PANTHER" id="PTHR12455">
    <property type="entry name" value="NUCLEOLAR COMPLEX PROTEIN 4"/>
    <property type="match status" value="1"/>
</dbReference>
<evidence type="ECO:0000256" key="6">
    <source>
        <dbReference type="RuleBase" id="RU368027"/>
    </source>
</evidence>
<comment type="subcellular location">
    <subcellularLocation>
        <location evidence="6">Nucleus</location>
        <location evidence="6">Nucleolus</location>
    </subcellularLocation>
</comment>
<organism evidence="10">
    <name type="scientific">Zea mays</name>
    <name type="common">Maize</name>
    <dbReference type="NCBI Taxonomy" id="4577"/>
    <lineage>
        <taxon>Eukaryota</taxon>
        <taxon>Viridiplantae</taxon>
        <taxon>Streptophyta</taxon>
        <taxon>Embryophyta</taxon>
        <taxon>Tracheophyta</taxon>
        <taxon>Spermatophyta</taxon>
        <taxon>Magnoliopsida</taxon>
        <taxon>Liliopsida</taxon>
        <taxon>Poales</taxon>
        <taxon>Poaceae</taxon>
        <taxon>PACMAD clade</taxon>
        <taxon>Panicoideae</taxon>
        <taxon>Andropogonodae</taxon>
        <taxon>Andropogoneae</taxon>
        <taxon>Tripsacinae</taxon>
        <taxon>Zea</taxon>
    </lineage>
</organism>
<accession>A0A1D6LYK9</accession>
<dbReference type="InterPro" id="IPR005612">
    <property type="entry name" value="CCAAT-binding_factor"/>
</dbReference>
<comment type="function">
    <text evidence="6">Component of the 90S pre-ribosome involved in the maturation of rRNAs. Required for early cleavages of the pre-RNAs in the 40S ribosomal subunit maturation pathway.</text>
</comment>